<dbReference type="KEGG" id="tca:103312291"/>
<evidence type="ECO:0000256" key="2">
    <source>
        <dbReference type="ARBA" id="ARBA00023157"/>
    </source>
</evidence>
<feature type="chain" id="PRO_5007300137" evidence="3">
    <location>
        <begin position="20"/>
        <end position="84"/>
    </location>
</feature>
<dbReference type="InterPro" id="IPR002919">
    <property type="entry name" value="TIL_dom"/>
</dbReference>
<dbReference type="SUPFAM" id="SSF57567">
    <property type="entry name" value="Serine protease inhibitors"/>
    <property type="match status" value="1"/>
</dbReference>
<name>A0A139WLN1_TRICA</name>
<dbReference type="Proteomes" id="UP000007266">
    <property type="component" value="Linkage group 3"/>
</dbReference>
<dbReference type="Gene3D" id="2.10.25.10">
    <property type="entry name" value="Laminin"/>
    <property type="match status" value="1"/>
</dbReference>
<evidence type="ECO:0000256" key="1">
    <source>
        <dbReference type="ARBA" id="ARBA00022690"/>
    </source>
</evidence>
<dbReference type="InterPro" id="IPR051368">
    <property type="entry name" value="SerProtInhib-TIL_Domain"/>
</dbReference>
<sequence>MKFLLIAVVLALSLNTIYCYTSNQCLGENEVYNSCGSPCISTCTNRQFANCEARCEEGCFCKDGYLRDEETGSCVLPKDCSTGY</sequence>
<dbReference type="FunCoup" id="A0A139WLN1">
    <property type="interactions" value="24"/>
</dbReference>
<dbReference type="InterPro" id="IPR036084">
    <property type="entry name" value="Ser_inhib-like_sf"/>
</dbReference>
<dbReference type="OrthoDB" id="6781148at2759"/>
<dbReference type="PANTHER" id="PTHR23259:SF70">
    <property type="entry name" value="ACCESSORY GLAND PROTEIN ACP62F-RELATED"/>
    <property type="match status" value="1"/>
</dbReference>
<reference evidence="5 6" key="2">
    <citation type="journal article" date="2010" name="Nucleic Acids Res.">
        <title>BeetleBase in 2010: revisions to provide comprehensive genomic information for Tribolium castaneum.</title>
        <authorList>
            <person name="Kim H.S."/>
            <person name="Murphy T."/>
            <person name="Xia J."/>
            <person name="Caragea D."/>
            <person name="Park Y."/>
            <person name="Beeman R.W."/>
            <person name="Lorenzen M.D."/>
            <person name="Butcher S."/>
            <person name="Manak J.R."/>
            <person name="Brown S.J."/>
        </authorList>
    </citation>
    <scope>GENOME REANNOTATION</scope>
    <source>
        <strain evidence="5 6">Georgia GA2</strain>
    </source>
</reference>
<dbReference type="EMBL" id="KQ971320">
    <property type="protein sequence ID" value="KYB28803.1"/>
    <property type="molecule type" value="Genomic_DNA"/>
</dbReference>
<keyword evidence="1" id="KW-0646">Protease inhibitor</keyword>
<proteinExistence type="predicted"/>
<protein>
    <submittedName>
        <fullName evidence="5">Chymotrypsin inhibitor-like Protein</fullName>
    </submittedName>
</protein>
<dbReference type="OMA" id="QFANCEA"/>
<feature type="signal peptide" evidence="3">
    <location>
        <begin position="1"/>
        <end position="19"/>
    </location>
</feature>
<reference evidence="5 6" key="1">
    <citation type="journal article" date="2008" name="Nature">
        <title>The genome of the model beetle and pest Tribolium castaneum.</title>
        <authorList>
            <consortium name="Tribolium Genome Sequencing Consortium"/>
            <person name="Richards S."/>
            <person name="Gibbs R.A."/>
            <person name="Weinstock G.M."/>
            <person name="Brown S.J."/>
            <person name="Denell R."/>
            <person name="Beeman R.W."/>
            <person name="Gibbs R."/>
            <person name="Beeman R.W."/>
            <person name="Brown S.J."/>
            <person name="Bucher G."/>
            <person name="Friedrich M."/>
            <person name="Grimmelikhuijzen C.J."/>
            <person name="Klingler M."/>
            <person name="Lorenzen M."/>
            <person name="Richards S."/>
            <person name="Roth S."/>
            <person name="Schroder R."/>
            <person name="Tautz D."/>
            <person name="Zdobnov E.M."/>
            <person name="Muzny D."/>
            <person name="Gibbs R.A."/>
            <person name="Weinstock G.M."/>
            <person name="Attaway T."/>
            <person name="Bell S."/>
            <person name="Buhay C.J."/>
            <person name="Chandrabose M.N."/>
            <person name="Chavez D."/>
            <person name="Clerk-Blankenburg K.P."/>
            <person name="Cree A."/>
            <person name="Dao M."/>
            <person name="Davis C."/>
            <person name="Chacko J."/>
            <person name="Dinh H."/>
            <person name="Dugan-Rocha S."/>
            <person name="Fowler G."/>
            <person name="Garner T.T."/>
            <person name="Garnes J."/>
            <person name="Gnirke A."/>
            <person name="Hawes A."/>
            <person name="Hernandez J."/>
            <person name="Hines S."/>
            <person name="Holder M."/>
            <person name="Hume J."/>
            <person name="Jhangiani S.N."/>
            <person name="Joshi V."/>
            <person name="Khan Z.M."/>
            <person name="Jackson L."/>
            <person name="Kovar C."/>
            <person name="Kowis A."/>
            <person name="Lee S."/>
            <person name="Lewis L.R."/>
            <person name="Margolis J."/>
            <person name="Morgan M."/>
            <person name="Nazareth L.V."/>
            <person name="Nguyen N."/>
            <person name="Okwuonu G."/>
            <person name="Parker D."/>
            <person name="Richards S."/>
            <person name="Ruiz S.J."/>
            <person name="Santibanez J."/>
            <person name="Savard J."/>
            <person name="Scherer S.E."/>
            <person name="Schneider B."/>
            <person name="Sodergren E."/>
            <person name="Tautz D."/>
            <person name="Vattahil S."/>
            <person name="Villasana D."/>
            <person name="White C.S."/>
            <person name="Wright R."/>
            <person name="Park Y."/>
            <person name="Beeman R.W."/>
            <person name="Lord J."/>
            <person name="Oppert B."/>
            <person name="Lorenzen M."/>
            <person name="Brown S."/>
            <person name="Wang L."/>
            <person name="Savard J."/>
            <person name="Tautz D."/>
            <person name="Richards S."/>
            <person name="Weinstock G."/>
            <person name="Gibbs R.A."/>
            <person name="Liu Y."/>
            <person name="Worley K."/>
            <person name="Weinstock G."/>
            <person name="Elsik C.G."/>
            <person name="Reese J.T."/>
            <person name="Elhaik E."/>
            <person name="Landan G."/>
            <person name="Graur D."/>
            <person name="Arensburger P."/>
            <person name="Atkinson P."/>
            <person name="Beeman R.W."/>
            <person name="Beidler J."/>
            <person name="Brown S.J."/>
            <person name="Demuth J.P."/>
            <person name="Drury D.W."/>
            <person name="Du Y.Z."/>
            <person name="Fujiwara H."/>
            <person name="Lorenzen M."/>
            <person name="Maselli V."/>
            <person name="Osanai M."/>
            <person name="Park Y."/>
            <person name="Robertson H.M."/>
            <person name="Tu Z."/>
            <person name="Wang J.J."/>
            <person name="Wang S."/>
            <person name="Richards S."/>
            <person name="Song H."/>
            <person name="Zhang L."/>
            <person name="Sodergren E."/>
            <person name="Werner D."/>
            <person name="Stanke M."/>
            <person name="Morgenstern B."/>
            <person name="Solovyev V."/>
            <person name="Kosarev P."/>
            <person name="Brown G."/>
            <person name="Chen H.C."/>
            <person name="Ermolaeva O."/>
            <person name="Hlavina W."/>
            <person name="Kapustin Y."/>
            <person name="Kiryutin B."/>
            <person name="Kitts P."/>
            <person name="Maglott D."/>
            <person name="Pruitt K."/>
            <person name="Sapojnikov V."/>
            <person name="Souvorov A."/>
            <person name="Mackey A.J."/>
            <person name="Waterhouse R.M."/>
            <person name="Wyder S."/>
            <person name="Zdobnov E.M."/>
            <person name="Zdobnov E.M."/>
            <person name="Wyder S."/>
            <person name="Kriventseva E.V."/>
            <person name="Kadowaki T."/>
            <person name="Bork P."/>
            <person name="Aranda M."/>
            <person name="Bao R."/>
            <person name="Beermann A."/>
            <person name="Berns N."/>
            <person name="Bolognesi R."/>
            <person name="Bonneton F."/>
            <person name="Bopp D."/>
            <person name="Brown S.J."/>
            <person name="Bucher G."/>
            <person name="Butts T."/>
            <person name="Chaumot A."/>
            <person name="Denell R.E."/>
            <person name="Ferrier D.E."/>
            <person name="Friedrich M."/>
            <person name="Gordon C.M."/>
            <person name="Jindra M."/>
            <person name="Klingler M."/>
            <person name="Lan Q."/>
            <person name="Lattorff H.M."/>
            <person name="Laudet V."/>
            <person name="von Levetsow C."/>
            <person name="Liu Z."/>
            <person name="Lutz R."/>
            <person name="Lynch J.A."/>
            <person name="da Fonseca R.N."/>
            <person name="Posnien N."/>
            <person name="Reuter R."/>
            <person name="Roth S."/>
            <person name="Savard J."/>
            <person name="Schinko J.B."/>
            <person name="Schmitt C."/>
            <person name="Schoppmeier M."/>
            <person name="Schroder R."/>
            <person name="Shippy T.D."/>
            <person name="Simonnet F."/>
            <person name="Marques-Souza H."/>
            <person name="Tautz D."/>
            <person name="Tomoyasu Y."/>
            <person name="Trauner J."/>
            <person name="Van der Zee M."/>
            <person name="Vervoort M."/>
            <person name="Wittkopp N."/>
            <person name="Wimmer E.A."/>
            <person name="Yang X."/>
            <person name="Jones A.K."/>
            <person name="Sattelle D.B."/>
            <person name="Ebert P.R."/>
            <person name="Nelson D."/>
            <person name="Scott J.G."/>
            <person name="Beeman R.W."/>
            <person name="Muthukrishnan S."/>
            <person name="Kramer K.J."/>
            <person name="Arakane Y."/>
            <person name="Beeman R.W."/>
            <person name="Zhu Q."/>
            <person name="Hogenkamp D."/>
            <person name="Dixit R."/>
            <person name="Oppert B."/>
            <person name="Jiang H."/>
            <person name="Zou Z."/>
            <person name="Marshall J."/>
            <person name="Elpidina E."/>
            <person name="Vinokurov K."/>
            <person name="Oppert C."/>
            <person name="Zou Z."/>
            <person name="Evans J."/>
            <person name="Lu Z."/>
            <person name="Zhao P."/>
            <person name="Sumathipala N."/>
            <person name="Altincicek B."/>
            <person name="Vilcinskas A."/>
            <person name="Williams M."/>
            <person name="Hultmark D."/>
            <person name="Hetru C."/>
            <person name="Jiang H."/>
            <person name="Grimmelikhuijzen C.J."/>
            <person name="Hauser F."/>
            <person name="Cazzamali G."/>
            <person name="Williamson M."/>
            <person name="Park Y."/>
            <person name="Li B."/>
            <person name="Tanaka Y."/>
            <person name="Predel R."/>
            <person name="Neupert S."/>
            <person name="Schachtner J."/>
            <person name="Verleyen P."/>
            <person name="Raible F."/>
            <person name="Bork P."/>
            <person name="Friedrich M."/>
            <person name="Walden K.K."/>
            <person name="Robertson H.M."/>
            <person name="Angeli S."/>
            <person name="Foret S."/>
            <person name="Bucher G."/>
            <person name="Schuetz S."/>
            <person name="Maleszka R."/>
            <person name="Wimmer E.A."/>
            <person name="Beeman R.W."/>
            <person name="Lorenzen M."/>
            <person name="Tomoyasu Y."/>
            <person name="Miller S.C."/>
            <person name="Grossmann D."/>
            <person name="Bucher G."/>
        </authorList>
    </citation>
    <scope>NUCLEOTIDE SEQUENCE [LARGE SCALE GENOMIC DNA]</scope>
    <source>
        <strain evidence="5 6">Georgia GA2</strain>
    </source>
</reference>
<keyword evidence="2" id="KW-1015">Disulfide bond</keyword>
<feature type="domain" description="TIL" evidence="4">
    <location>
        <begin position="27"/>
        <end position="80"/>
    </location>
</feature>
<dbReference type="AlphaFoldDB" id="A0A139WLN1"/>
<keyword evidence="6" id="KW-1185">Reference proteome</keyword>
<accession>A0A139WLN1</accession>
<dbReference type="GO" id="GO:0030414">
    <property type="term" value="F:peptidase inhibitor activity"/>
    <property type="evidence" value="ECO:0007669"/>
    <property type="project" value="UniProtKB-KW"/>
</dbReference>
<dbReference type="Pfam" id="PF01826">
    <property type="entry name" value="TIL"/>
    <property type="match status" value="1"/>
</dbReference>
<evidence type="ECO:0000313" key="6">
    <source>
        <dbReference type="Proteomes" id="UP000007266"/>
    </source>
</evidence>
<organism evidence="5 6">
    <name type="scientific">Tribolium castaneum</name>
    <name type="common">Red flour beetle</name>
    <dbReference type="NCBI Taxonomy" id="7070"/>
    <lineage>
        <taxon>Eukaryota</taxon>
        <taxon>Metazoa</taxon>
        <taxon>Ecdysozoa</taxon>
        <taxon>Arthropoda</taxon>
        <taxon>Hexapoda</taxon>
        <taxon>Insecta</taxon>
        <taxon>Pterygota</taxon>
        <taxon>Neoptera</taxon>
        <taxon>Endopterygota</taxon>
        <taxon>Coleoptera</taxon>
        <taxon>Polyphaga</taxon>
        <taxon>Cucujiformia</taxon>
        <taxon>Tenebrionidae</taxon>
        <taxon>Tenebrionidae incertae sedis</taxon>
        <taxon>Tribolium</taxon>
    </lineage>
</organism>
<evidence type="ECO:0000259" key="4">
    <source>
        <dbReference type="Pfam" id="PF01826"/>
    </source>
</evidence>
<keyword evidence="3" id="KW-0732">Signal</keyword>
<dbReference type="CDD" id="cd19941">
    <property type="entry name" value="TIL"/>
    <property type="match status" value="1"/>
</dbReference>
<gene>
    <name evidence="5" type="primary">AUGUSTUS-3.0.2_32363</name>
    <name evidence="5" type="ORF">TcasGA2_TC032363</name>
</gene>
<dbReference type="PANTHER" id="PTHR23259">
    <property type="entry name" value="RIDDLE"/>
    <property type="match status" value="1"/>
</dbReference>
<evidence type="ECO:0000313" key="5">
    <source>
        <dbReference type="EMBL" id="KYB28803.1"/>
    </source>
</evidence>
<evidence type="ECO:0000256" key="3">
    <source>
        <dbReference type="SAM" id="SignalP"/>
    </source>
</evidence>
<dbReference type="InParanoid" id="A0A139WLN1"/>